<dbReference type="Proteomes" id="UP000663891">
    <property type="component" value="Unassembled WGS sequence"/>
</dbReference>
<dbReference type="Proteomes" id="UP000663881">
    <property type="component" value="Unassembled WGS sequence"/>
</dbReference>
<dbReference type="EMBL" id="CAJNON010000126">
    <property type="protein sequence ID" value="CAF1003578.1"/>
    <property type="molecule type" value="Genomic_DNA"/>
</dbReference>
<accession>A0A814H0U9</accession>
<proteinExistence type="predicted"/>
<evidence type="ECO:0000313" key="1">
    <source>
        <dbReference type="EMBL" id="CAF1003578.1"/>
    </source>
</evidence>
<evidence type="ECO:0000313" key="3">
    <source>
        <dbReference type="EMBL" id="CAF3734054.1"/>
    </source>
</evidence>
<gene>
    <name evidence="2" type="ORF">JYZ213_LOCUS46007</name>
    <name evidence="4" type="ORF">OKA104_LOCUS26115</name>
    <name evidence="3" type="ORF">OXD698_LOCUS14460</name>
    <name evidence="1" type="ORF">VCS650_LOCUS14866</name>
</gene>
<dbReference type="EMBL" id="CAJOAY010002257">
    <property type="protein sequence ID" value="CAF3936220.1"/>
    <property type="molecule type" value="Genomic_DNA"/>
</dbReference>
<dbReference type="AlphaFoldDB" id="A0A814H0U9"/>
<name>A0A814H0U9_9BILA</name>
<organism evidence="1 5">
    <name type="scientific">Adineta steineri</name>
    <dbReference type="NCBI Taxonomy" id="433720"/>
    <lineage>
        <taxon>Eukaryota</taxon>
        <taxon>Metazoa</taxon>
        <taxon>Spiralia</taxon>
        <taxon>Gnathifera</taxon>
        <taxon>Rotifera</taxon>
        <taxon>Eurotatoria</taxon>
        <taxon>Bdelloidea</taxon>
        <taxon>Adinetida</taxon>
        <taxon>Adinetidae</taxon>
        <taxon>Adineta</taxon>
    </lineage>
</organism>
<dbReference type="Proteomes" id="UP000663845">
    <property type="component" value="Unassembled WGS sequence"/>
</dbReference>
<protein>
    <submittedName>
        <fullName evidence="1">Uncharacterized protein</fullName>
    </submittedName>
</protein>
<dbReference type="OrthoDB" id="10213549at2759"/>
<evidence type="ECO:0000313" key="5">
    <source>
        <dbReference type="Proteomes" id="UP000663891"/>
    </source>
</evidence>
<sequence length="159" mass="18241">MAAAAFVTYGNSILTAASLTNLIPSMKNNSINMDPGIFEWSNSHDKLAIVFNAEETFFHDLMHHGIKKYTVDKADYEKCDKFKVITIICNNREFIKDLEKKFVGEMEISQAKTILYLNQFSGKYKMVWAKEILETHTICREEFNLTSEVISVKLTVTIE</sequence>
<dbReference type="Proteomes" id="UP000663844">
    <property type="component" value="Unassembled WGS sequence"/>
</dbReference>
<reference evidence="1" key="1">
    <citation type="submission" date="2021-02" db="EMBL/GenBank/DDBJ databases">
        <authorList>
            <person name="Nowell W R."/>
        </authorList>
    </citation>
    <scope>NUCLEOTIDE SEQUENCE</scope>
</reference>
<evidence type="ECO:0000313" key="4">
    <source>
        <dbReference type="EMBL" id="CAF3936220.1"/>
    </source>
</evidence>
<dbReference type="EMBL" id="CAJNOG010004909">
    <property type="protein sequence ID" value="CAF1546213.1"/>
    <property type="molecule type" value="Genomic_DNA"/>
</dbReference>
<evidence type="ECO:0000313" key="2">
    <source>
        <dbReference type="EMBL" id="CAF1546213.1"/>
    </source>
</evidence>
<dbReference type="EMBL" id="CAJOAZ010000911">
    <property type="protein sequence ID" value="CAF3734054.1"/>
    <property type="molecule type" value="Genomic_DNA"/>
</dbReference>
<comment type="caution">
    <text evidence="1">The sequence shown here is derived from an EMBL/GenBank/DDBJ whole genome shotgun (WGS) entry which is preliminary data.</text>
</comment>